<dbReference type="GO" id="GO:0005509">
    <property type="term" value="F:calcium ion binding"/>
    <property type="evidence" value="ECO:0007669"/>
    <property type="project" value="InterPro"/>
</dbReference>
<dbReference type="GO" id="GO:0001786">
    <property type="term" value="F:phosphatidylserine binding"/>
    <property type="evidence" value="ECO:0007669"/>
    <property type="project" value="TreeGrafter"/>
</dbReference>
<dbReference type="SUPFAM" id="SSF47874">
    <property type="entry name" value="Annexin"/>
    <property type="match status" value="1"/>
</dbReference>
<evidence type="ECO:0000256" key="2">
    <source>
        <dbReference type="ARBA" id="ARBA00022737"/>
    </source>
</evidence>
<dbReference type="InterPro" id="IPR018252">
    <property type="entry name" value="Annexin_repeat_CS"/>
</dbReference>
<dbReference type="GO" id="GO:0012506">
    <property type="term" value="C:vesicle membrane"/>
    <property type="evidence" value="ECO:0007669"/>
    <property type="project" value="TreeGrafter"/>
</dbReference>
<sequence length="127" mass="14532">MSQCQRRTGNLSAILKFLGAGTNDEVLIEIMASRTGEQIKEIIKVYKKEFGGKLEKDICGDTTGHYQKLLVILLQVERGAAGKTYVSFPDNENLWRRHYKVMRFWCRLGKWGGETGDDTTVHCSWFL</sequence>
<comment type="domain">
    <text evidence="4">A pair of annexin repeats may form one binding site for calcium and phospholipid.</text>
</comment>
<dbReference type="PROSITE" id="PS00223">
    <property type="entry name" value="ANNEXIN_1"/>
    <property type="match status" value="1"/>
</dbReference>
<keyword evidence="4" id="KW-0106">Calcium</keyword>
<organism evidence="5 6">
    <name type="scientific">Lates japonicus</name>
    <name type="common">Japanese lates</name>
    <dbReference type="NCBI Taxonomy" id="270547"/>
    <lineage>
        <taxon>Eukaryota</taxon>
        <taxon>Metazoa</taxon>
        <taxon>Chordata</taxon>
        <taxon>Craniata</taxon>
        <taxon>Vertebrata</taxon>
        <taxon>Euteleostomi</taxon>
        <taxon>Actinopterygii</taxon>
        <taxon>Neopterygii</taxon>
        <taxon>Teleostei</taxon>
        <taxon>Neoteleostei</taxon>
        <taxon>Acanthomorphata</taxon>
        <taxon>Carangaria</taxon>
        <taxon>Carangaria incertae sedis</taxon>
        <taxon>Centropomidae</taxon>
        <taxon>Lates</taxon>
    </lineage>
</organism>
<dbReference type="GO" id="GO:0005634">
    <property type="term" value="C:nucleus"/>
    <property type="evidence" value="ECO:0007669"/>
    <property type="project" value="TreeGrafter"/>
</dbReference>
<dbReference type="Proteomes" id="UP001279410">
    <property type="component" value="Unassembled WGS sequence"/>
</dbReference>
<proteinExistence type="inferred from homology"/>
<dbReference type="InterPro" id="IPR018502">
    <property type="entry name" value="Annexin_repeat"/>
</dbReference>
<evidence type="ECO:0000313" key="5">
    <source>
        <dbReference type="EMBL" id="GLD55342.1"/>
    </source>
</evidence>
<dbReference type="GO" id="GO:0005886">
    <property type="term" value="C:plasma membrane"/>
    <property type="evidence" value="ECO:0007669"/>
    <property type="project" value="TreeGrafter"/>
</dbReference>
<reference evidence="5" key="1">
    <citation type="submission" date="2022-08" db="EMBL/GenBank/DDBJ databases">
        <title>Genome sequencing of akame (Lates japonicus).</title>
        <authorList>
            <person name="Hashiguchi Y."/>
            <person name="Takahashi H."/>
        </authorList>
    </citation>
    <scope>NUCLEOTIDE SEQUENCE</scope>
    <source>
        <strain evidence="5">Kochi</strain>
    </source>
</reference>
<dbReference type="PROSITE" id="PS51897">
    <property type="entry name" value="ANNEXIN_2"/>
    <property type="match status" value="1"/>
</dbReference>
<dbReference type="InterPro" id="IPR001464">
    <property type="entry name" value="Annexin"/>
</dbReference>
<dbReference type="Gene3D" id="1.10.220.10">
    <property type="entry name" value="Annexin"/>
    <property type="match status" value="1"/>
</dbReference>
<dbReference type="PRINTS" id="PR00196">
    <property type="entry name" value="ANNEXIN"/>
</dbReference>
<dbReference type="AlphaFoldDB" id="A0AAD3MK08"/>
<keyword evidence="2 4" id="KW-0677">Repeat</keyword>
<dbReference type="Pfam" id="PF00191">
    <property type="entry name" value="Annexin"/>
    <property type="match status" value="1"/>
</dbReference>
<dbReference type="GO" id="GO:0005544">
    <property type="term" value="F:calcium-dependent phospholipid binding"/>
    <property type="evidence" value="ECO:0007669"/>
    <property type="project" value="UniProtKB-KW"/>
</dbReference>
<evidence type="ECO:0000313" key="6">
    <source>
        <dbReference type="Proteomes" id="UP001279410"/>
    </source>
</evidence>
<name>A0AAD3MK08_LATJO</name>
<comment type="caution">
    <text evidence="5">The sequence shown here is derived from an EMBL/GenBank/DDBJ whole genome shotgun (WGS) entry which is preliminary data.</text>
</comment>
<gene>
    <name evidence="5" type="ORF">AKAME5_002852100</name>
</gene>
<evidence type="ECO:0000256" key="1">
    <source>
        <dbReference type="ARBA" id="ARBA00007831"/>
    </source>
</evidence>
<dbReference type="PANTHER" id="PTHR10502:SF135">
    <property type="entry name" value="ANNEXIN"/>
    <property type="match status" value="1"/>
</dbReference>
<keyword evidence="6" id="KW-1185">Reference proteome</keyword>
<evidence type="ECO:0000256" key="4">
    <source>
        <dbReference type="RuleBase" id="RU003540"/>
    </source>
</evidence>
<keyword evidence="4" id="KW-0111">Calcium/phospholipid-binding</keyword>
<dbReference type="EMBL" id="BRZM01004186">
    <property type="protein sequence ID" value="GLD55342.1"/>
    <property type="molecule type" value="Genomic_DNA"/>
</dbReference>
<accession>A0AAD3MK08</accession>
<protein>
    <recommendedName>
        <fullName evidence="4">Annexin</fullName>
    </recommendedName>
</protein>
<comment type="similarity">
    <text evidence="1 4">Belongs to the annexin family.</text>
</comment>
<keyword evidence="3 4" id="KW-0041">Annexin</keyword>
<dbReference type="PANTHER" id="PTHR10502">
    <property type="entry name" value="ANNEXIN"/>
    <property type="match status" value="1"/>
</dbReference>
<dbReference type="SMART" id="SM00335">
    <property type="entry name" value="ANX"/>
    <property type="match status" value="1"/>
</dbReference>
<evidence type="ECO:0000256" key="3">
    <source>
        <dbReference type="ARBA" id="ARBA00023216"/>
    </source>
</evidence>
<dbReference type="FunFam" id="1.10.220.10:FF:000003">
    <property type="entry name" value="Annexin"/>
    <property type="match status" value="1"/>
</dbReference>
<dbReference type="InterPro" id="IPR037104">
    <property type="entry name" value="Annexin_sf"/>
</dbReference>
<dbReference type="GO" id="GO:0005737">
    <property type="term" value="C:cytoplasm"/>
    <property type="evidence" value="ECO:0007669"/>
    <property type="project" value="TreeGrafter"/>
</dbReference>